<dbReference type="Gene3D" id="3.40.50.10540">
    <property type="entry name" value="Crotonobetainyl-coa:carnitine coa-transferase, domain 1"/>
    <property type="match status" value="1"/>
</dbReference>
<dbReference type="SUPFAM" id="SSF89796">
    <property type="entry name" value="CoA-transferase family III (CaiB/BaiF)"/>
    <property type="match status" value="1"/>
</dbReference>
<evidence type="ECO:0000313" key="1">
    <source>
        <dbReference type="EMBL" id="KPV48097.1"/>
    </source>
</evidence>
<gene>
    <name evidence="1" type="ORF">SE17_39890</name>
</gene>
<organism evidence="1 2">
    <name type="scientific">Kouleothrix aurantiaca</name>
    <dbReference type="NCBI Taxonomy" id="186479"/>
    <lineage>
        <taxon>Bacteria</taxon>
        <taxon>Bacillati</taxon>
        <taxon>Chloroflexota</taxon>
        <taxon>Chloroflexia</taxon>
        <taxon>Chloroflexales</taxon>
        <taxon>Roseiflexineae</taxon>
        <taxon>Roseiflexaceae</taxon>
        <taxon>Kouleothrix</taxon>
    </lineage>
</organism>
<dbReference type="EMBL" id="LJCR01002949">
    <property type="protein sequence ID" value="KPV48097.1"/>
    <property type="molecule type" value="Genomic_DNA"/>
</dbReference>
<evidence type="ECO:0000313" key="2">
    <source>
        <dbReference type="Proteomes" id="UP000050509"/>
    </source>
</evidence>
<dbReference type="Proteomes" id="UP000050509">
    <property type="component" value="Unassembled WGS sequence"/>
</dbReference>
<comment type="caution">
    <text evidence="1">The sequence shown here is derived from an EMBL/GenBank/DDBJ whole genome shotgun (WGS) entry which is preliminary data.</text>
</comment>
<evidence type="ECO:0008006" key="3">
    <source>
        <dbReference type="Google" id="ProtNLM"/>
    </source>
</evidence>
<dbReference type="InterPro" id="IPR050509">
    <property type="entry name" value="CoA-transferase_III"/>
</dbReference>
<feature type="non-terminal residue" evidence="1">
    <location>
        <position position="219"/>
    </location>
</feature>
<proteinExistence type="predicted"/>
<dbReference type="PANTHER" id="PTHR48228:SF5">
    <property type="entry name" value="ALPHA-METHYLACYL-COA RACEMASE"/>
    <property type="match status" value="1"/>
</dbReference>
<accession>A0A0P9D5Z2</accession>
<dbReference type="InterPro" id="IPR003673">
    <property type="entry name" value="CoA-Trfase_fam_III"/>
</dbReference>
<dbReference type="InterPro" id="IPR023606">
    <property type="entry name" value="CoA-Trfase_III_dom_1_sf"/>
</dbReference>
<reference evidence="1 2" key="1">
    <citation type="submission" date="2015-09" db="EMBL/GenBank/DDBJ databases">
        <title>Draft genome sequence of Kouleothrix aurantiaca JCM 19913.</title>
        <authorList>
            <person name="Hemp J."/>
        </authorList>
    </citation>
    <scope>NUCLEOTIDE SEQUENCE [LARGE SCALE GENOMIC DNA]</scope>
    <source>
        <strain evidence="1 2">COM-B</strain>
    </source>
</reference>
<dbReference type="AlphaFoldDB" id="A0A0P9D5Z2"/>
<protein>
    <recommendedName>
        <fullName evidence="3">Carnitine dehydratase</fullName>
    </recommendedName>
</protein>
<dbReference type="PANTHER" id="PTHR48228">
    <property type="entry name" value="SUCCINYL-COA--D-CITRAMALATE COA-TRANSFERASE"/>
    <property type="match status" value="1"/>
</dbReference>
<keyword evidence="2" id="KW-1185">Reference proteome</keyword>
<name>A0A0P9D5Z2_9CHLR</name>
<sequence>MSGLGSALAGVTVLDLTRLLPGGYCSLLLADMGADVLKIEEPGRGDYLRAFPPLGHTQSRLFTALNRGKRSLTLNLKTERGRKILLDLARRADVLLESFRPGVLDRMGLGYATLRGVNPRLIMCAISGYGQRGPLSARAGHDLNYLGYAGALPQFAPRQAEGAAPPVVPGVQLADLGGGAFPATVAILAALFARERSGRGQFLDIAMTDGVLHWLLMLA</sequence>
<dbReference type="Pfam" id="PF02515">
    <property type="entry name" value="CoA_transf_3"/>
    <property type="match status" value="1"/>
</dbReference>
<dbReference type="GO" id="GO:0003824">
    <property type="term" value="F:catalytic activity"/>
    <property type="evidence" value="ECO:0007669"/>
    <property type="project" value="InterPro"/>
</dbReference>